<dbReference type="InterPro" id="IPR009057">
    <property type="entry name" value="Homeodomain-like_sf"/>
</dbReference>
<organism evidence="1 2">
    <name type="scientific">Bradyrhizobium zhanjiangense</name>
    <dbReference type="NCBI Taxonomy" id="1325107"/>
    <lineage>
        <taxon>Bacteria</taxon>
        <taxon>Pseudomonadati</taxon>
        <taxon>Pseudomonadota</taxon>
        <taxon>Alphaproteobacteria</taxon>
        <taxon>Hyphomicrobiales</taxon>
        <taxon>Nitrobacteraceae</taxon>
        <taxon>Bradyrhizobium</taxon>
    </lineage>
</organism>
<evidence type="ECO:0000313" key="1">
    <source>
        <dbReference type="EMBL" id="RXH22993.1"/>
    </source>
</evidence>
<dbReference type="SUPFAM" id="SSF46689">
    <property type="entry name" value="Homeodomain-like"/>
    <property type="match status" value="1"/>
</dbReference>
<reference evidence="1 2" key="1">
    <citation type="submission" date="2015-04" db="EMBL/GenBank/DDBJ databases">
        <title>Comparative genomics of rhizobia nodulating Arachis hypogaea in China.</title>
        <authorList>
            <person name="Li Y."/>
        </authorList>
    </citation>
    <scope>NUCLEOTIDE SEQUENCE [LARGE SCALE GENOMIC DNA]</scope>
    <source>
        <strain evidence="1 2">CCBAU 51787</strain>
    </source>
</reference>
<dbReference type="Proteomes" id="UP000290565">
    <property type="component" value="Unassembled WGS sequence"/>
</dbReference>
<gene>
    <name evidence="1" type="ORF">XH94_37040</name>
</gene>
<evidence type="ECO:0000313" key="2">
    <source>
        <dbReference type="Proteomes" id="UP000290565"/>
    </source>
</evidence>
<dbReference type="EMBL" id="LBJM01000203">
    <property type="protein sequence ID" value="RXH22993.1"/>
    <property type="molecule type" value="Genomic_DNA"/>
</dbReference>
<name>A0A4Q0RWT1_9BRAD</name>
<dbReference type="AlphaFoldDB" id="A0A4Q0RWT1"/>
<accession>A0A4Q0RWT1</accession>
<protein>
    <submittedName>
        <fullName evidence="1">Uncharacterized protein</fullName>
    </submittedName>
</protein>
<proteinExistence type="predicted"/>
<comment type="caution">
    <text evidence="1">The sequence shown here is derived from an EMBL/GenBank/DDBJ whole genome shotgun (WGS) entry which is preliminary data.</text>
</comment>
<sequence length="458" mass="49704">MIKASMQTTSRNDYLVRKGADADRSMMTIETLSKAFGIRPFVVRRLSKSGLIPVVRAKVRSPVRMAVSDVLPLVAEMKDALSDLATAGRLGLPVTVLPSLLDRGLIRRLEGPVCGLVPGYRGFSKSSVDELLDKIWSKALPAGDKCHSIAFAARSMGPGETPWAAIISAIVAGDVEILDKGTKSRNLRFSLAVEDVDAFVAGVSEHVIGTSGNFKPPEWIAQSTAAEILHVNVAFVSRLAHARPELLPQRGPGFTPYSTMEVQALAGVYIFVAEIARRSGMHPRRVPTWLRSNGVHPEIALQENRDFGYLRLAVEPLLTEVIGETAGKKAALAEAPETVRTRFIAAVAAGAGPKATAGAMGLPYRQAKRWVEVWRETGAVVERKHGVRSQLDDHEDFLRKLVADQPTIKLAEIYEAITGRGVKTSKTSIWNALTRFGIALADRDARHAADVQKLLSES</sequence>